<comment type="caution">
    <text evidence="6">The sequence shown here is derived from an EMBL/GenBank/DDBJ whole genome shotgun (WGS) entry which is preliminary data.</text>
</comment>
<evidence type="ECO:0000313" key="7">
    <source>
        <dbReference type="Proteomes" id="UP000264719"/>
    </source>
</evidence>
<gene>
    <name evidence="6" type="ORF">DCS45_15805</name>
</gene>
<evidence type="ECO:0000256" key="1">
    <source>
        <dbReference type="ARBA" id="ARBA00004418"/>
    </source>
</evidence>
<dbReference type="RefSeq" id="WP_339852880.1">
    <property type="nucleotide sequence ID" value="NZ_CAXAXR010000004.1"/>
</dbReference>
<dbReference type="GO" id="GO:0042597">
    <property type="term" value="C:periplasmic space"/>
    <property type="evidence" value="ECO:0007669"/>
    <property type="project" value="UniProtKB-SubCell"/>
</dbReference>
<dbReference type="EMBL" id="DMVW01000153">
    <property type="protein sequence ID" value="HAR53320.1"/>
    <property type="molecule type" value="Genomic_DNA"/>
</dbReference>
<name>A0A348WFK8_9RHOB</name>
<sequence length="354" mass="38205">MKSMLTKLTASCLVVATLSMADAAKAQEPFRFAWPSAINSGVAPLTFAEALGFFEAEDLSLELISLTGSGVIIPQLTVGNIDAAYSGLEPAVLSHQPDNPDLGIYFVYNFIPNSIWEMVVLEGSDIQSIEDMRGKTIGVLALGSSNVITSKAILQSKGIAEDEVTFQAVGVGAAAYQALISGQIDVLNLFDTAHSRLELSGTAIRRLEYPEGFSGSSHGISVARATYDEKPEFFGKFGRIVAKANLACAANLEACIRSYWEAYPELAPAEAERGEAMEREKFVLTSRLENLLGEEGQYGAFPEGDWLNLVAALEAGGLVTDPDVPLNRYYTNDLVPMFNDFDPKEVVRLAEQAE</sequence>
<dbReference type="AlphaFoldDB" id="A0A348WFK8"/>
<comment type="similarity">
    <text evidence="2">Belongs to the bacterial solute-binding protein SsuA/TauA family.</text>
</comment>
<feature type="domain" description="SsuA/THI5-like" evidence="5">
    <location>
        <begin position="40"/>
        <end position="251"/>
    </location>
</feature>
<dbReference type="InterPro" id="IPR015168">
    <property type="entry name" value="SsuA/THI5"/>
</dbReference>
<feature type="chain" id="PRO_5016676497" description="SsuA/THI5-like domain-containing protein" evidence="4">
    <location>
        <begin position="27"/>
        <end position="354"/>
    </location>
</feature>
<comment type="subcellular location">
    <subcellularLocation>
        <location evidence="1">Periplasm</location>
    </subcellularLocation>
</comment>
<evidence type="ECO:0000256" key="3">
    <source>
        <dbReference type="ARBA" id="ARBA00022729"/>
    </source>
</evidence>
<protein>
    <recommendedName>
        <fullName evidence="5">SsuA/THI5-like domain-containing protein</fullName>
    </recommendedName>
</protein>
<reference evidence="6 7" key="1">
    <citation type="journal article" date="2018" name="Nat. Biotechnol.">
        <title>A standardized bacterial taxonomy based on genome phylogeny substantially revises the tree of life.</title>
        <authorList>
            <person name="Parks D.H."/>
            <person name="Chuvochina M."/>
            <person name="Waite D.W."/>
            <person name="Rinke C."/>
            <person name="Skarshewski A."/>
            <person name="Chaumeil P.A."/>
            <person name="Hugenholtz P."/>
        </authorList>
    </citation>
    <scope>NUCLEOTIDE SEQUENCE [LARGE SCALE GENOMIC DNA]</scope>
    <source>
        <strain evidence="6">UBA9169</strain>
    </source>
</reference>
<dbReference type="Gene3D" id="3.40.190.10">
    <property type="entry name" value="Periplasmic binding protein-like II"/>
    <property type="match status" value="2"/>
</dbReference>
<dbReference type="PANTHER" id="PTHR30024">
    <property type="entry name" value="ALIPHATIC SULFONATES-BINDING PROTEIN-RELATED"/>
    <property type="match status" value="1"/>
</dbReference>
<dbReference type="Pfam" id="PF09084">
    <property type="entry name" value="NMT1"/>
    <property type="match status" value="1"/>
</dbReference>
<dbReference type="SUPFAM" id="SSF53850">
    <property type="entry name" value="Periplasmic binding protein-like II"/>
    <property type="match status" value="1"/>
</dbReference>
<proteinExistence type="inferred from homology"/>
<evidence type="ECO:0000256" key="2">
    <source>
        <dbReference type="ARBA" id="ARBA00010742"/>
    </source>
</evidence>
<organism evidence="6 7">
    <name type="scientific">Roseovarius nubinhibens</name>
    <dbReference type="NCBI Taxonomy" id="314263"/>
    <lineage>
        <taxon>Bacteria</taxon>
        <taxon>Pseudomonadati</taxon>
        <taxon>Pseudomonadota</taxon>
        <taxon>Alphaproteobacteria</taxon>
        <taxon>Rhodobacterales</taxon>
        <taxon>Roseobacteraceae</taxon>
        <taxon>Roseovarius</taxon>
    </lineage>
</organism>
<evidence type="ECO:0000259" key="5">
    <source>
        <dbReference type="Pfam" id="PF09084"/>
    </source>
</evidence>
<evidence type="ECO:0000313" key="6">
    <source>
        <dbReference type="EMBL" id="HAR53320.1"/>
    </source>
</evidence>
<feature type="signal peptide" evidence="4">
    <location>
        <begin position="1"/>
        <end position="26"/>
    </location>
</feature>
<dbReference type="PANTHER" id="PTHR30024:SF47">
    <property type="entry name" value="TAURINE-BINDING PERIPLASMIC PROTEIN"/>
    <property type="match status" value="1"/>
</dbReference>
<keyword evidence="3 4" id="KW-0732">Signal</keyword>
<dbReference type="Proteomes" id="UP000264719">
    <property type="component" value="Unassembled WGS sequence"/>
</dbReference>
<accession>A0A348WFK8</accession>
<evidence type="ECO:0000256" key="4">
    <source>
        <dbReference type="SAM" id="SignalP"/>
    </source>
</evidence>